<feature type="binding site" evidence="4">
    <location>
        <begin position="67"/>
        <end position="71"/>
    </location>
    <ligand>
        <name>D-ribulose 5-phosphate</name>
        <dbReference type="ChEBI" id="CHEBI:58121"/>
    </ligand>
</feature>
<feature type="binding site" evidence="4">
    <location>
        <position position="133"/>
    </location>
    <ligand>
        <name>D-ribulose 5-phosphate</name>
        <dbReference type="ChEBI" id="CHEBI:58121"/>
    </ligand>
</feature>
<dbReference type="PIRSF" id="PIRSF005384">
    <property type="entry name" value="RpiB_LacA_B"/>
    <property type="match status" value="1"/>
</dbReference>
<feature type="binding site" evidence="4">
    <location>
        <position position="137"/>
    </location>
    <ligand>
        <name>D-ribulose 5-phosphate</name>
        <dbReference type="ChEBI" id="CHEBI:58121"/>
    </ligand>
</feature>
<dbReference type="EMBL" id="UPXX01000030">
    <property type="protein sequence ID" value="VBB45977.1"/>
    <property type="molecule type" value="Genomic_DNA"/>
</dbReference>
<feature type="binding site" evidence="4">
    <location>
        <begin position="8"/>
        <end position="9"/>
    </location>
    <ligand>
        <name>D-ribulose 5-phosphate</name>
        <dbReference type="ChEBI" id="CHEBI:58121"/>
    </ligand>
</feature>
<feature type="binding site" evidence="4">
    <location>
        <position position="100"/>
    </location>
    <ligand>
        <name>D-ribulose 5-phosphate</name>
        <dbReference type="ChEBI" id="CHEBI:58121"/>
    </ligand>
</feature>
<sequence length="142" mass="15518">MNIIIGSDHAGFGLKEACRRHLIETSNHRVVDAGTFDCASIDYPRIAHQVAQAVANGEYERGILICGTGIGMSMVANRYRKVRAALCHGLYTVKMARMHNDANILAMGGRVTGEGIALEMVDLFLETPFEGGRHALRVSQFD</sequence>
<dbReference type="Pfam" id="PF02502">
    <property type="entry name" value="LacAB_rpiB"/>
    <property type="match status" value="1"/>
</dbReference>
<evidence type="ECO:0000256" key="4">
    <source>
        <dbReference type="PIRSR" id="PIRSR005384-2"/>
    </source>
</evidence>
<dbReference type="NCBIfam" id="NF004051">
    <property type="entry name" value="PRK05571.1"/>
    <property type="match status" value="1"/>
</dbReference>
<keyword evidence="2 5" id="KW-0413">Isomerase</keyword>
<feature type="binding site" evidence="4">
    <location>
        <position position="110"/>
    </location>
    <ligand>
        <name>D-ribulose 5-phosphate</name>
        <dbReference type="ChEBI" id="CHEBI:58121"/>
    </ligand>
</feature>
<evidence type="ECO:0000313" key="5">
    <source>
        <dbReference type="EMBL" id="VBB45977.1"/>
    </source>
</evidence>
<feature type="active site" description="Proton donor" evidence="3">
    <location>
        <position position="99"/>
    </location>
</feature>
<reference evidence="5" key="1">
    <citation type="submission" date="2018-07" db="EMBL/GenBank/DDBJ databases">
        <authorList>
            <consortium name="Genoscope - CEA"/>
            <person name="William W."/>
        </authorList>
    </citation>
    <scope>NUCLEOTIDE SEQUENCE</scope>
    <source>
        <strain evidence="5">IK1</strain>
    </source>
</reference>
<dbReference type="Gene3D" id="3.40.1400.10">
    <property type="entry name" value="Sugar-phosphate isomerase, RpiB/LacA/LacB"/>
    <property type="match status" value="1"/>
</dbReference>
<evidence type="ECO:0000256" key="1">
    <source>
        <dbReference type="ARBA" id="ARBA00008754"/>
    </source>
</evidence>
<organism evidence="5">
    <name type="scientific">Uncultured Desulfatiglans sp</name>
    <dbReference type="NCBI Taxonomy" id="1748965"/>
    <lineage>
        <taxon>Bacteria</taxon>
        <taxon>Pseudomonadati</taxon>
        <taxon>Thermodesulfobacteriota</taxon>
        <taxon>Desulfobacteria</taxon>
        <taxon>Desulfatiglandales</taxon>
        <taxon>Desulfatiglandaceae</taxon>
        <taxon>Desulfatiglans</taxon>
        <taxon>environmental samples</taxon>
    </lineage>
</organism>
<dbReference type="PANTHER" id="PTHR30345">
    <property type="entry name" value="RIBOSE-5-PHOSPHATE ISOMERASE B"/>
    <property type="match status" value="1"/>
</dbReference>
<evidence type="ECO:0000256" key="2">
    <source>
        <dbReference type="ARBA" id="ARBA00023235"/>
    </source>
</evidence>
<dbReference type="InterPro" id="IPR003500">
    <property type="entry name" value="RpiB_LacA_LacB"/>
</dbReference>
<protein>
    <submittedName>
        <fullName evidence="5">Ribose-5-phosphate isomerase B</fullName>
        <ecNumber evidence="5">5.3.1.6</ecNumber>
    </submittedName>
</protein>
<comment type="similarity">
    <text evidence="1">Belongs to the LacAB/RpiB family.</text>
</comment>
<dbReference type="SUPFAM" id="SSF89623">
    <property type="entry name" value="Ribose/Galactose isomerase RpiB/AlsB"/>
    <property type="match status" value="1"/>
</dbReference>
<dbReference type="AlphaFoldDB" id="A0A653ADA0"/>
<evidence type="ECO:0000256" key="3">
    <source>
        <dbReference type="PIRSR" id="PIRSR005384-1"/>
    </source>
</evidence>
<dbReference type="NCBIfam" id="TIGR01120">
    <property type="entry name" value="rpiB"/>
    <property type="match status" value="1"/>
</dbReference>
<dbReference type="NCBIfam" id="TIGR00689">
    <property type="entry name" value="rpiB_lacA_lacB"/>
    <property type="match status" value="1"/>
</dbReference>
<dbReference type="GO" id="GO:0005975">
    <property type="term" value="P:carbohydrate metabolic process"/>
    <property type="evidence" value="ECO:0007669"/>
    <property type="project" value="InterPro"/>
</dbReference>
<feature type="active site" description="Proton acceptor" evidence="3">
    <location>
        <position position="66"/>
    </location>
</feature>
<dbReference type="PANTHER" id="PTHR30345:SF0">
    <property type="entry name" value="DNA DAMAGE-REPAIR_TOLERATION PROTEIN DRT102"/>
    <property type="match status" value="1"/>
</dbReference>
<dbReference type="GO" id="GO:0004751">
    <property type="term" value="F:ribose-5-phosphate isomerase activity"/>
    <property type="evidence" value="ECO:0007669"/>
    <property type="project" value="UniProtKB-EC"/>
</dbReference>
<dbReference type="InterPro" id="IPR036569">
    <property type="entry name" value="RpiB_LacA_LacB_sf"/>
</dbReference>
<accession>A0A653ADA0</accession>
<gene>
    <name evidence="5" type="primary">rpiB</name>
    <name evidence="5" type="ORF">TRIP_B360070</name>
</gene>
<proteinExistence type="inferred from homology"/>
<dbReference type="InterPro" id="IPR004785">
    <property type="entry name" value="RpiB"/>
</dbReference>
<name>A0A653ADA0_UNCDX</name>
<dbReference type="EC" id="5.3.1.6" evidence="5"/>